<dbReference type="Gene3D" id="1.20.1280.50">
    <property type="match status" value="1"/>
</dbReference>
<dbReference type="Gramene" id="Os03t0366350-01">
    <property type="protein sequence ID" value="Os03t0366350-01"/>
    <property type="gene ID" value="Os03g0366350"/>
</dbReference>
<gene>
    <name evidence="3" type="ordered locus">Os03g0366350</name>
    <name evidence="3" type="ORF">OSNPB_030366350</name>
</gene>
<proteinExistence type="predicted"/>
<dbReference type="PaxDb" id="39947-A0A0P0VXS8"/>
<evidence type="ECO:0000256" key="1">
    <source>
        <dbReference type="SAM" id="MobiDB-lite"/>
    </source>
</evidence>
<dbReference type="AlphaFoldDB" id="A0A0P0VXS8"/>
<dbReference type="OrthoDB" id="630292at2759"/>
<dbReference type="KEGG" id="osa:9271925"/>
<reference evidence="3 4" key="2">
    <citation type="journal article" date="2013" name="Plant Cell Physiol.">
        <title>Rice Annotation Project Database (RAP-DB): an integrative and interactive database for rice genomics.</title>
        <authorList>
            <person name="Sakai H."/>
            <person name="Lee S.S."/>
            <person name="Tanaka T."/>
            <person name="Numa H."/>
            <person name="Kim J."/>
            <person name="Kawahara Y."/>
            <person name="Wakimoto H."/>
            <person name="Yang C.C."/>
            <person name="Iwamoto M."/>
            <person name="Abe T."/>
            <person name="Yamada Y."/>
            <person name="Muto A."/>
            <person name="Inokuchi H."/>
            <person name="Ikemura T."/>
            <person name="Matsumoto T."/>
            <person name="Sasaki T."/>
            <person name="Itoh T."/>
        </authorList>
    </citation>
    <scope>NUCLEOTIDE SEQUENCE [LARGE SCALE GENOMIC DNA]</scope>
    <source>
        <strain evidence="4">cv. Nipponbare</strain>
    </source>
</reference>
<organism evidence="3 4">
    <name type="scientific">Oryza sativa subsp. japonica</name>
    <name type="common">Rice</name>
    <dbReference type="NCBI Taxonomy" id="39947"/>
    <lineage>
        <taxon>Eukaryota</taxon>
        <taxon>Viridiplantae</taxon>
        <taxon>Streptophyta</taxon>
        <taxon>Embryophyta</taxon>
        <taxon>Tracheophyta</taxon>
        <taxon>Spermatophyta</taxon>
        <taxon>Magnoliopsida</taxon>
        <taxon>Liliopsida</taxon>
        <taxon>Poales</taxon>
        <taxon>Poaceae</taxon>
        <taxon>BOP clade</taxon>
        <taxon>Oryzoideae</taxon>
        <taxon>Oryzeae</taxon>
        <taxon>Oryzinae</taxon>
        <taxon>Oryza</taxon>
        <taxon>Oryza sativa</taxon>
    </lineage>
</organism>
<accession>A0A0P0VXS8</accession>
<keyword evidence="4" id="KW-1185">Reference proteome</keyword>
<dbReference type="InterPro" id="IPR001810">
    <property type="entry name" value="F-box_dom"/>
</dbReference>
<dbReference type="Pfam" id="PF08268">
    <property type="entry name" value="FBA_3"/>
    <property type="match status" value="1"/>
</dbReference>
<dbReference type="NCBIfam" id="TIGR01640">
    <property type="entry name" value="F_box_assoc_1"/>
    <property type="match status" value="1"/>
</dbReference>
<dbReference type="PANTHER" id="PTHR31111">
    <property type="entry name" value="BNAA05G37150D PROTEIN-RELATED"/>
    <property type="match status" value="1"/>
</dbReference>
<sequence>MRAATRRRWIRRRRQRVLRRFTGGGGVGSWHARSDRIQCCSSSTAPPIDKANNNSNKRQRKSTTTTTSVVGPDNGGLPPRRSSRIAERKNVVKRARHRHDGEQPATSRCSQLSGEMPDEMVLELLARLPVKSLLRLRAVSRPWRAAICAPSFVAAHLRRSAARHRWEPTLLIAPQLLDDAERDIIWLTNFSDTIRLYQWRRRRNGQTEEEQVGAGASASLIFRRSFHGEFRSVFQLSHCNGLMLVPTDTTSYVVNPATRSAIALPESRRRRRRRALPQATGFGHDPHTGTYKVARCFVRSGDGVVPESTTTGMELCTIGGNGGVSVGSCWREIVADTPYPVLVWHTATFFRGALFFTTCHDTAARPPQESRLLRLCLRDETFSVVAPPPPCRPPFLHEAFHLSELNGVLCLAHAAGAGDEGTSTSSSVVIWMTEDGVSPRWSKRCVFTSTSMFIPIALFHHGGGGGGGVIGKRGDLLFFLGDDDDGEDESRIGEGKEEEKQVVCLNGMTYHDDEQGRHTVVVGSSWENLHYYKLIPYTESLVPI</sequence>
<dbReference type="InterPro" id="IPR013187">
    <property type="entry name" value="F-box-assoc_dom_typ3"/>
</dbReference>
<evidence type="ECO:0000313" key="3">
    <source>
        <dbReference type="EMBL" id="BAS84323.1"/>
    </source>
</evidence>
<dbReference type="OMA" id="CWREIVA"/>
<name>A0A0P0VXS8_ORYSJ</name>
<feature type="compositionally biased region" description="Polar residues" evidence="1">
    <location>
        <begin position="41"/>
        <end position="56"/>
    </location>
</feature>
<dbReference type="InterPro" id="IPR017451">
    <property type="entry name" value="F-box-assoc_interact_dom"/>
</dbReference>
<reference evidence="3 4" key="3">
    <citation type="journal article" date="2013" name="Rice">
        <title>Improvement of the Oryza sativa Nipponbare reference genome using next generation sequence and optical map data.</title>
        <authorList>
            <person name="Kawahara Y."/>
            <person name="de la Bastide M."/>
            <person name="Hamilton J.P."/>
            <person name="Kanamori H."/>
            <person name="McCombie W.R."/>
            <person name="Ouyang S."/>
            <person name="Schwartz D.C."/>
            <person name="Tanaka T."/>
            <person name="Wu J."/>
            <person name="Zhou S."/>
            <person name="Childs K.L."/>
            <person name="Davidson R.M."/>
            <person name="Lin H."/>
            <person name="Quesada-Ocampo L."/>
            <person name="Vaillancourt B."/>
            <person name="Sakai H."/>
            <person name="Lee S.S."/>
            <person name="Kim J."/>
            <person name="Numa H."/>
            <person name="Itoh T."/>
            <person name="Buell C.R."/>
            <person name="Matsumoto T."/>
        </authorList>
    </citation>
    <scope>NUCLEOTIDE SEQUENCE [LARGE SCALE GENOMIC DNA]</scope>
    <source>
        <strain evidence="4">cv. Nipponbare</strain>
    </source>
</reference>
<evidence type="ECO:0000313" key="4">
    <source>
        <dbReference type="Proteomes" id="UP000059680"/>
    </source>
</evidence>
<dbReference type="eggNOG" id="ENOG502RRQQ">
    <property type="taxonomic scope" value="Eukaryota"/>
</dbReference>
<evidence type="ECO:0000259" key="2">
    <source>
        <dbReference type="PROSITE" id="PS50181"/>
    </source>
</evidence>
<dbReference type="SUPFAM" id="SSF81383">
    <property type="entry name" value="F-box domain"/>
    <property type="match status" value="1"/>
</dbReference>
<dbReference type="FunCoup" id="A0A0P0VXS8">
    <property type="interactions" value="159"/>
</dbReference>
<dbReference type="PANTHER" id="PTHR31111:SF133">
    <property type="entry name" value="OS07G0196600 PROTEIN"/>
    <property type="match status" value="1"/>
</dbReference>
<protein>
    <submittedName>
        <fullName evidence="3">Os03g0366350 protein</fullName>
    </submittedName>
</protein>
<dbReference type="EMBL" id="AP014959">
    <property type="protein sequence ID" value="BAS84323.1"/>
    <property type="molecule type" value="Genomic_DNA"/>
</dbReference>
<dbReference type="Proteomes" id="UP000059680">
    <property type="component" value="Chromosome 3"/>
</dbReference>
<dbReference type="InterPro" id="IPR036047">
    <property type="entry name" value="F-box-like_dom_sf"/>
</dbReference>
<dbReference type="Pfam" id="PF00646">
    <property type="entry name" value="F-box"/>
    <property type="match status" value="1"/>
</dbReference>
<reference evidence="4" key="1">
    <citation type="journal article" date="2005" name="Nature">
        <title>The map-based sequence of the rice genome.</title>
        <authorList>
            <consortium name="International rice genome sequencing project (IRGSP)"/>
            <person name="Matsumoto T."/>
            <person name="Wu J."/>
            <person name="Kanamori H."/>
            <person name="Katayose Y."/>
            <person name="Fujisawa M."/>
            <person name="Namiki N."/>
            <person name="Mizuno H."/>
            <person name="Yamamoto K."/>
            <person name="Antonio B.A."/>
            <person name="Baba T."/>
            <person name="Sakata K."/>
            <person name="Nagamura Y."/>
            <person name="Aoki H."/>
            <person name="Arikawa K."/>
            <person name="Arita K."/>
            <person name="Bito T."/>
            <person name="Chiden Y."/>
            <person name="Fujitsuka N."/>
            <person name="Fukunaka R."/>
            <person name="Hamada M."/>
            <person name="Harada C."/>
            <person name="Hayashi A."/>
            <person name="Hijishita S."/>
            <person name="Honda M."/>
            <person name="Hosokawa S."/>
            <person name="Ichikawa Y."/>
            <person name="Idonuma A."/>
            <person name="Iijima M."/>
            <person name="Ikeda M."/>
            <person name="Ikeno M."/>
            <person name="Ito K."/>
            <person name="Ito S."/>
            <person name="Ito T."/>
            <person name="Ito Y."/>
            <person name="Ito Y."/>
            <person name="Iwabuchi A."/>
            <person name="Kamiya K."/>
            <person name="Karasawa W."/>
            <person name="Kurita K."/>
            <person name="Katagiri S."/>
            <person name="Kikuta A."/>
            <person name="Kobayashi H."/>
            <person name="Kobayashi N."/>
            <person name="Machita K."/>
            <person name="Maehara T."/>
            <person name="Masukawa M."/>
            <person name="Mizubayashi T."/>
            <person name="Mukai Y."/>
            <person name="Nagasaki H."/>
            <person name="Nagata Y."/>
            <person name="Naito S."/>
            <person name="Nakashima M."/>
            <person name="Nakama Y."/>
            <person name="Nakamichi Y."/>
            <person name="Nakamura M."/>
            <person name="Meguro A."/>
            <person name="Negishi M."/>
            <person name="Ohta I."/>
            <person name="Ohta T."/>
            <person name="Okamoto M."/>
            <person name="Ono N."/>
            <person name="Saji S."/>
            <person name="Sakaguchi M."/>
            <person name="Sakai K."/>
            <person name="Shibata M."/>
            <person name="Shimokawa T."/>
            <person name="Song J."/>
            <person name="Takazaki Y."/>
            <person name="Terasawa K."/>
            <person name="Tsugane M."/>
            <person name="Tsuji K."/>
            <person name="Ueda S."/>
            <person name="Waki K."/>
            <person name="Yamagata H."/>
            <person name="Yamamoto M."/>
            <person name="Yamamoto S."/>
            <person name="Yamane H."/>
            <person name="Yoshiki S."/>
            <person name="Yoshihara R."/>
            <person name="Yukawa K."/>
            <person name="Zhong H."/>
            <person name="Yano M."/>
            <person name="Yuan Q."/>
            <person name="Ouyang S."/>
            <person name="Liu J."/>
            <person name="Jones K.M."/>
            <person name="Gansberger K."/>
            <person name="Moffat K."/>
            <person name="Hill J."/>
            <person name="Bera J."/>
            <person name="Fadrosh D."/>
            <person name="Jin S."/>
            <person name="Johri S."/>
            <person name="Kim M."/>
            <person name="Overton L."/>
            <person name="Reardon M."/>
            <person name="Tsitrin T."/>
            <person name="Vuong H."/>
            <person name="Weaver B."/>
            <person name="Ciecko A."/>
            <person name="Tallon L."/>
            <person name="Jackson J."/>
            <person name="Pai G."/>
            <person name="Aken S.V."/>
            <person name="Utterback T."/>
            <person name="Reidmuller S."/>
            <person name="Feldblyum T."/>
            <person name="Hsiao J."/>
            <person name="Zismann V."/>
            <person name="Iobst S."/>
            <person name="de Vazeille A.R."/>
            <person name="Buell C.R."/>
            <person name="Ying K."/>
            <person name="Li Y."/>
            <person name="Lu T."/>
            <person name="Huang Y."/>
            <person name="Zhao Q."/>
            <person name="Feng Q."/>
            <person name="Zhang L."/>
            <person name="Zhu J."/>
            <person name="Weng Q."/>
            <person name="Mu J."/>
            <person name="Lu Y."/>
            <person name="Fan D."/>
            <person name="Liu Y."/>
            <person name="Guan J."/>
            <person name="Zhang Y."/>
            <person name="Yu S."/>
            <person name="Liu X."/>
            <person name="Zhang Y."/>
            <person name="Hong G."/>
            <person name="Han B."/>
            <person name="Choisne N."/>
            <person name="Demange N."/>
            <person name="Orjeda G."/>
            <person name="Samain S."/>
            <person name="Cattolico L."/>
            <person name="Pelletier E."/>
            <person name="Couloux A."/>
            <person name="Segurens B."/>
            <person name="Wincker P."/>
            <person name="D'Hont A."/>
            <person name="Scarpelli C."/>
            <person name="Weissenbach J."/>
            <person name="Salanoubat M."/>
            <person name="Quetier F."/>
            <person name="Yu Y."/>
            <person name="Kim H.R."/>
            <person name="Rambo T."/>
            <person name="Currie J."/>
            <person name="Collura K."/>
            <person name="Luo M."/>
            <person name="Yang T."/>
            <person name="Ammiraju J.S.S."/>
            <person name="Engler F."/>
            <person name="Soderlund C."/>
            <person name="Wing R.A."/>
            <person name="Palmer L.E."/>
            <person name="de la Bastide M."/>
            <person name="Spiegel L."/>
            <person name="Nascimento L."/>
            <person name="Zutavern T."/>
            <person name="O'Shaughnessy A."/>
            <person name="Dike S."/>
            <person name="Dedhia N."/>
            <person name="Preston R."/>
            <person name="Balija V."/>
            <person name="McCombie W.R."/>
            <person name="Chow T."/>
            <person name="Chen H."/>
            <person name="Chung M."/>
            <person name="Chen C."/>
            <person name="Shaw J."/>
            <person name="Wu H."/>
            <person name="Hsiao K."/>
            <person name="Chao Y."/>
            <person name="Chu M."/>
            <person name="Cheng C."/>
            <person name="Hour A."/>
            <person name="Lee P."/>
            <person name="Lin S."/>
            <person name="Lin Y."/>
            <person name="Liou J."/>
            <person name="Liu S."/>
            <person name="Hsing Y."/>
            <person name="Raghuvanshi S."/>
            <person name="Mohanty A."/>
            <person name="Bharti A.K."/>
            <person name="Gaur A."/>
            <person name="Gupta V."/>
            <person name="Kumar D."/>
            <person name="Ravi V."/>
            <person name="Vij S."/>
            <person name="Kapur A."/>
            <person name="Khurana P."/>
            <person name="Khurana P."/>
            <person name="Khurana J.P."/>
            <person name="Tyagi A.K."/>
            <person name="Gaikwad K."/>
            <person name="Singh A."/>
            <person name="Dalal V."/>
            <person name="Srivastava S."/>
            <person name="Dixit A."/>
            <person name="Pal A.K."/>
            <person name="Ghazi I.A."/>
            <person name="Yadav M."/>
            <person name="Pandit A."/>
            <person name="Bhargava A."/>
            <person name="Sureshbabu K."/>
            <person name="Batra K."/>
            <person name="Sharma T.R."/>
            <person name="Mohapatra T."/>
            <person name="Singh N.K."/>
            <person name="Messing J."/>
            <person name="Nelson A.B."/>
            <person name="Fuks G."/>
            <person name="Kavchok S."/>
            <person name="Keizer G."/>
            <person name="Linton E."/>
            <person name="Llaca V."/>
            <person name="Song R."/>
            <person name="Tanyolac B."/>
            <person name="Young S."/>
            <person name="Ho-Il K."/>
            <person name="Hahn J.H."/>
            <person name="Sangsakoo G."/>
            <person name="Vanavichit A."/>
            <person name="de Mattos Luiz.A.T."/>
            <person name="Zimmer P.D."/>
            <person name="Malone G."/>
            <person name="Dellagostin O."/>
            <person name="de Oliveira A.C."/>
            <person name="Bevan M."/>
            <person name="Bancroft I."/>
            <person name="Minx P."/>
            <person name="Cordum H."/>
            <person name="Wilson R."/>
            <person name="Cheng Z."/>
            <person name="Jin W."/>
            <person name="Jiang J."/>
            <person name="Leong S.A."/>
            <person name="Iwama H."/>
            <person name="Gojobori T."/>
            <person name="Itoh T."/>
            <person name="Niimura Y."/>
            <person name="Fujii Y."/>
            <person name="Habara T."/>
            <person name="Sakai H."/>
            <person name="Sato Y."/>
            <person name="Wilson G."/>
            <person name="Kumar K."/>
            <person name="McCouch S."/>
            <person name="Juretic N."/>
            <person name="Hoen D."/>
            <person name="Wright S."/>
            <person name="Bruskiewich R."/>
            <person name="Bureau T."/>
            <person name="Miyao A."/>
            <person name="Hirochika H."/>
            <person name="Nishikawa T."/>
            <person name="Kadowaki K."/>
            <person name="Sugiura M."/>
            <person name="Burr B."/>
            <person name="Sasaki T."/>
        </authorList>
    </citation>
    <scope>NUCLEOTIDE SEQUENCE [LARGE SCALE GENOMIC DNA]</scope>
    <source>
        <strain evidence="4">cv. Nipponbare</strain>
    </source>
</reference>
<dbReference type="SMART" id="SM00256">
    <property type="entry name" value="FBOX"/>
    <property type="match status" value="1"/>
</dbReference>
<feature type="domain" description="F-box" evidence="2">
    <location>
        <begin position="110"/>
        <end position="147"/>
    </location>
</feature>
<dbReference type="InParanoid" id="A0A0P0VXS8"/>
<dbReference type="CDD" id="cd22157">
    <property type="entry name" value="F-box_AtFBW1-like"/>
    <property type="match status" value="1"/>
</dbReference>
<dbReference type="PROSITE" id="PS50181">
    <property type="entry name" value="FBOX"/>
    <property type="match status" value="1"/>
</dbReference>
<dbReference type="STRING" id="39947.A0A0P0VXS8"/>
<feature type="region of interest" description="Disordered" evidence="1">
    <location>
        <begin position="41"/>
        <end position="111"/>
    </location>
</feature>